<dbReference type="Pfam" id="PF26168">
    <property type="entry name" value="Glyco_transf_N"/>
    <property type="match status" value="1"/>
</dbReference>
<accession>A0AAV1EC49</accession>
<dbReference type="EMBL" id="OX459126">
    <property type="protein sequence ID" value="CAI9117314.1"/>
    <property type="molecule type" value="Genomic_DNA"/>
</dbReference>
<organism evidence="4 5">
    <name type="scientific">Oldenlandia corymbosa var. corymbosa</name>
    <dbReference type="NCBI Taxonomy" id="529605"/>
    <lineage>
        <taxon>Eukaryota</taxon>
        <taxon>Viridiplantae</taxon>
        <taxon>Streptophyta</taxon>
        <taxon>Embryophyta</taxon>
        <taxon>Tracheophyta</taxon>
        <taxon>Spermatophyta</taxon>
        <taxon>Magnoliopsida</taxon>
        <taxon>eudicotyledons</taxon>
        <taxon>Gunneridae</taxon>
        <taxon>Pentapetalae</taxon>
        <taxon>asterids</taxon>
        <taxon>lamiids</taxon>
        <taxon>Gentianales</taxon>
        <taxon>Rubiaceae</taxon>
        <taxon>Rubioideae</taxon>
        <taxon>Spermacoceae</taxon>
        <taxon>Hedyotis-Oldenlandia complex</taxon>
        <taxon>Oldenlandia</taxon>
    </lineage>
</organism>
<feature type="domain" description="Glycosyltransferase N-terminal" evidence="3">
    <location>
        <begin position="10"/>
        <end position="112"/>
    </location>
</feature>
<keyword evidence="2" id="KW-0808">Transferase</keyword>
<dbReference type="AlphaFoldDB" id="A0AAV1EC49"/>
<dbReference type="FunFam" id="3.40.50.2000:FF:000055">
    <property type="entry name" value="Glycosyltransferase"/>
    <property type="match status" value="1"/>
</dbReference>
<dbReference type="InterPro" id="IPR058980">
    <property type="entry name" value="Glyco_transf_N"/>
</dbReference>
<gene>
    <name evidence="4" type="ORF">OLC1_LOCUS23395</name>
</gene>
<evidence type="ECO:0000256" key="2">
    <source>
        <dbReference type="ARBA" id="ARBA00022679"/>
    </source>
</evidence>
<dbReference type="GO" id="GO:0080043">
    <property type="term" value="F:quercetin 3-O-glucosyltransferase activity"/>
    <property type="evidence" value="ECO:0007669"/>
    <property type="project" value="TreeGrafter"/>
</dbReference>
<evidence type="ECO:0000313" key="5">
    <source>
        <dbReference type="Proteomes" id="UP001161247"/>
    </source>
</evidence>
<reference evidence="4" key="1">
    <citation type="submission" date="2023-03" db="EMBL/GenBank/DDBJ databases">
        <authorList>
            <person name="Julca I."/>
        </authorList>
    </citation>
    <scope>NUCLEOTIDE SEQUENCE</scope>
</reference>
<keyword evidence="5" id="KW-1185">Reference proteome</keyword>
<evidence type="ECO:0000256" key="1">
    <source>
        <dbReference type="ARBA" id="ARBA00009995"/>
    </source>
</evidence>
<protein>
    <submittedName>
        <fullName evidence="4">OLC1v1018684C2</fullName>
    </submittedName>
</protein>
<dbReference type="Proteomes" id="UP001161247">
    <property type="component" value="Chromosome 9"/>
</dbReference>
<evidence type="ECO:0000313" key="4">
    <source>
        <dbReference type="EMBL" id="CAI9117314.1"/>
    </source>
</evidence>
<name>A0AAV1EC49_OLDCO</name>
<dbReference type="CDD" id="cd03784">
    <property type="entry name" value="GT1_Gtf-like"/>
    <property type="match status" value="1"/>
</dbReference>
<evidence type="ECO:0000259" key="3">
    <source>
        <dbReference type="Pfam" id="PF26168"/>
    </source>
</evidence>
<dbReference type="SUPFAM" id="SSF53756">
    <property type="entry name" value="UDP-Glycosyltransferase/glycogen phosphorylase"/>
    <property type="match status" value="1"/>
</dbReference>
<proteinExistence type="inferred from homology"/>
<dbReference type="PANTHER" id="PTHR11926:SF774">
    <property type="entry name" value="UDP-GLYCOSYLTRANSFERASE 85A1-RELATED"/>
    <property type="match status" value="1"/>
</dbReference>
<dbReference type="PANTHER" id="PTHR11926">
    <property type="entry name" value="GLUCOSYL/GLUCURONOSYL TRANSFERASES"/>
    <property type="match status" value="1"/>
</dbReference>
<dbReference type="InterPro" id="IPR002213">
    <property type="entry name" value="UDP_glucos_trans"/>
</dbReference>
<comment type="similarity">
    <text evidence="1">Belongs to the UDP-glycosyltransferase family.</text>
</comment>
<sequence length="327" mass="36285">MESSLTKLHAVCVPYPVQGHINPMLKLAKILHQKGFHITFVNTEFNHKRLQRSRGPDSVNGFPSFRFESIPDGLPPSDVVVDASQDIPSLSESTSRDCIDPFKELLAKLNQSASSSQVNPPVSCIVSDGAISFTLEAAEEFGICNVLFWATSACAYLAFMHDSKVVEMGITPLKDASYLTNGYLEQTLDLIPGLEGIHLRDFPSFIRTTNPDDTMIKFFLQETERDKKASAIILNTFEELEFNAIQALSSILPPIYSTGPLNLLQELVDQDGSLSQLGSNLWKEETECFQWLDDKEHKSVVSMNFGSITVMTSDQLLEFARGLANSK</sequence>
<dbReference type="Gene3D" id="3.40.50.2000">
    <property type="entry name" value="Glycogen Phosphorylase B"/>
    <property type="match status" value="2"/>
</dbReference>
<dbReference type="GO" id="GO:0080044">
    <property type="term" value="F:quercetin 7-O-glucosyltransferase activity"/>
    <property type="evidence" value="ECO:0007669"/>
    <property type="project" value="TreeGrafter"/>
</dbReference>